<evidence type="ECO:0000259" key="3">
    <source>
        <dbReference type="PROSITE" id="PS50977"/>
    </source>
</evidence>
<dbReference type="PANTHER" id="PTHR30055">
    <property type="entry name" value="HTH-TYPE TRANSCRIPTIONAL REGULATOR RUTR"/>
    <property type="match status" value="1"/>
</dbReference>
<dbReference type="GO" id="GO:0003700">
    <property type="term" value="F:DNA-binding transcription factor activity"/>
    <property type="evidence" value="ECO:0007669"/>
    <property type="project" value="TreeGrafter"/>
</dbReference>
<dbReference type="InterPro" id="IPR036271">
    <property type="entry name" value="Tet_transcr_reg_TetR-rel_C_sf"/>
</dbReference>
<evidence type="ECO:0000313" key="4">
    <source>
        <dbReference type="EMBL" id="TQL43627.1"/>
    </source>
</evidence>
<name>A0A542Y6I9_9MICO</name>
<evidence type="ECO:0000256" key="2">
    <source>
        <dbReference type="PROSITE-ProRule" id="PRU00335"/>
    </source>
</evidence>
<dbReference type="Gene3D" id="1.10.357.10">
    <property type="entry name" value="Tetracycline Repressor, domain 2"/>
    <property type="match status" value="1"/>
</dbReference>
<dbReference type="Pfam" id="PF00440">
    <property type="entry name" value="TetR_N"/>
    <property type="match status" value="1"/>
</dbReference>
<reference evidence="4 5" key="1">
    <citation type="submission" date="2019-06" db="EMBL/GenBank/DDBJ databases">
        <title>Sequencing the genomes of 1000 actinobacteria strains.</title>
        <authorList>
            <person name="Klenk H.-P."/>
        </authorList>
    </citation>
    <scope>NUCLEOTIDE SEQUENCE [LARGE SCALE GENOMIC DNA]</scope>
    <source>
        <strain evidence="4 5">DSM 8803</strain>
    </source>
</reference>
<dbReference type="PROSITE" id="PS50977">
    <property type="entry name" value="HTH_TETR_2"/>
    <property type="match status" value="1"/>
</dbReference>
<gene>
    <name evidence="4" type="ORF">FB468_1656</name>
</gene>
<feature type="DNA-binding region" description="H-T-H motif" evidence="2">
    <location>
        <begin position="32"/>
        <end position="51"/>
    </location>
</feature>
<proteinExistence type="predicted"/>
<dbReference type="InterPro" id="IPR001647">
    <property type="entry name" value="HTH_TetR"/>
</dbReference>
<dbReference type="PANTHER" id="PTHR30055:SF237">
    <property type="entry name" value="TRANSCRIPTIONAL REPRESSOR MCE3R"/>
    <property type="match status" value="1"/>
</dbReference>
<dbReference type="SUPFAM" id="SSF46689">
    <property type="entry name" value="Homeodomain-like"/>
    <property type="match status" value="1"/>
</dbReference>
<dbReference type="GO" id="GO:0000976">
    <property type="term" value="F:transcription cis-regulatory region binding"/>
    <property type="evidence" value="ECO:0007669"/>
    <property type="project" value="TreeGrafter"/>
</dbReference>
<feature type="domain" description="HTH tetR-type" evidence="3">
    <location>
        <begin position="9"/>
        <end position="69"/>
    </location>
</feature>
<accession>A0A542Y6I9</accession>
<dbReference type="RefSeq" id="WP_141886919.1">
    <property type="nucleotide sequence ID" value="NZ_BAAAUY010000001.1"/>
</dbReference>
<dbReference type="SUPFAM" id="SSF48498">
    <property type="entry name" value="Tetracyclin repressor-like, C-terminal domain"/>
    <property type="match status" value="1"/>
</dbReference>
<evidence type="ECO:0000256" key="1">
    <source>
        <dbReference type="ARBA" id="ARBA00023125"/>
    </source>
</evidence>
<dbReference type="EMBL" id="VFON01000001">
    <property type="protein sequence ID" value="TQL43627.1"/>
    <property type="molecule type" value="Genomic_DNA"/>
</dbReference>
<dbReference type="InterPro" id="IPR041490">
    <property type="entry name" value="KstR2_TetR_C"/>
</dbReference>
<dbReference type="PRINTS" id="PR00455">
    <property type="entry name" value="HTHTETR"/>
</dbReference>
<keyword evidence="1 2" id="KW-0238">DNA-binding</keyword>
<dbReference type="InterPro" id="IPR050109">
    <property type="entry name" value="HTH-type_TetR-like_transc_reg"/>
</dbReference>
<organism evidence="4 5">
    <name type="scientific">Leucobacter komagatae</name>
    <dbReference type="NCBI Taxonomy" id="55969"/>
    <lineage>
        <taxon>Bacteria</taxon>
        <taxon>Bacillati</taxon>
        <taxon>Actinomycetota</taxon>
        <taxon>Actinomycetes</taxon>
        <taxon>Micrococcales</taxon>
        <taxon>Microbacteriaceae</taxon>
        <taxon>Leucobacter</taxon>
    </lineage>
</organism>
<dbReference type="InterPro" id="IPR009057">
    <property type="entry name" value="Homeodomain-like_sf"/>
</dbReference>
<evidence type="ECO:0000313" key="5">
    <source>
        <dbReference type="Proteomes" id="UP000319094"/>
    </source>
</evidence>
<protein>
    <submittedName>
        <fullName evidence="4">TetR family transcriptional regulator</fullName>
    </submittedName>
</protein>
<dbReference type="Pfam" id="PF17932">
    <property type="entry name" value="TetR_C_24"/>
    <property type="match status" value="1"/>
</dbReference>
<dbReference type="OrthoDB" id="3288227at2"/>
<keyword evidence="5" id="KW-1185">Reference proteome</keyword>
<sequence>MTESHFPEAIVFDACCTAALSCFEQNGFHGTSIRQIASAAGLSVPGLYHHYPSKAALLEKLCEVSMSELHAALTNARDGATSTLDRFDRLVACLLEFHAEFGAVAFVTYSEIRSLQPGPREAHIESRRRVEQYVIDAVTDGIAEGIFATNEPRHVARAITHICLGVAQWYRPGGVNSVAEIVETYTGICRDTARFVR</sequence>
<dbReference type="AlphaFoldDB" id="A0A542Y6I9"/>
<comment type="caution">
    <text evidence="4">The sequence shown here is derived from an EMBL/GenBank/DDBJ whole genome shotgun (WGS) entry which is preliminary data.</text>
</comment>
<dbReference type="Proteomes" id="UP000319094">
    <property type="component" value="Unassembled WGS sequence"/>
</dbReference>